<dbReference type="PANTHER" id="PTHR21661">
    <property type="entry name" value="EPOXIDE HYDROLASE 1-RELATED"/>
    <property type="match status" value="1"/>
</dbReference>
<organism evidence="5 6">
    <name type="scientific">Antiquaquibacter oligotrophicus</name>
    <dbReference type="NCBI Taxonomy" id="2880260"/>
    <lineage>
        <taxon>Bacteria</taxon>
        <taxon>Bacillati</taxon>
        <taxon>Actinomycetota</taxon>
        <taxon>Actinomycetes</taxon>
        <taxon>Micrococcales</taxon>
        <taxon>Microbacteriaceae</taxon>
        <taxon>Antiquaquibacter</taxon>
    </lineage>
</organism>
<proteinExistence type="inferred from homology"/>
<comment type="similarity">
    <text evidence="1">Belongs to the peptidase S33 family.</text>
</comment>
<evidence type="ECO:0000259" key="4">
    <source>
        <dbReference type="Pfam" id="PF06441"/>
    </source>
</evidence>
<name>A0ABT6KQZ8_9MICO</name>
<dbReference type="Proteomes" id="UP001160142">
    <property type="component" value="Unassembled WGS sequence"/>
</dbReference>
<evidence type="ECO:0000256" key="1">
    <source>
        <dbReference type="ARBA" id="ARBA00010088"/>
    </source>
</evidence>
<keyword evidence="2" id="KW-0058">Aromatic hydrocarbons catabolism</keyword>
<gene>
    <name evidence="5" type="ORF">M2152_002588</name>
</gene>
<evidence type="ECO:0000256" key="2">
    <source>
        <dbReference type="ARBA" id="ARBA00022797"/>
    </source>
</evidence>
<keyword evidence="6" id="KW-1185">Reference proteome</keyword>
<evidence type="ECO:0000256" key="3">
    <source>
        <dbReference type="ARBA" id="ARBA00022801"/>
    </source>
</evidence>
<keyword evidence="3" id="KW-0378">Hydrolase</keyword>
<evidence type="ECO:0000313" key="5">
    <source>
        <dbReference type="EMBL" id="MDH6182406.1"/>
    </source>
</evidence>
<feature type="domain" description="Epoxide hydrolase N-terminal" evidence="4">
    <location>
        <begin position="6"/>
        <end position="105"/>
    </location>
</feature>
<evidence type="ECO:0000313" key="6">
    <source>
        <dbReference type="Proteomes" id="UP001160142"/>
    </source>
</evidence>
<accession>A0ABT6KQZ8</accession>
<reference evidence="5 6" key="1">
    <citation type="submission" date="2023-04" db="EMBL/GenBank/DDBJ databases">
        <title>Genome Encyclopedia of Bacteria and Archaea VI: Functional Genomics of Type Strains.</title>
        <authorList>
            <person name="Whitman W."/>
        </authorList>
    </citation>
    <scope>NUCLEOTIDE SEQUENCE [LARGE SCALE GENOMIC DNA]</scope>
    <source>
        <strain evidence="5 6">SG_E_30_P1</strain>
    </source>
</reference>
<sequence length="376" mass="42226">MTQPIPFVIHHDPAAIDDLRARLRNTRWPDDGFGWEWGTDVGYLRELVEFWADGYDFAAREARLATTPRYRVELDGLGIHAIHVPAARGNGIPLLLCHGWPDGTWRYEKVIDLLTNPDEGPAFDVVIPDMPGFGYSDKPRDVLDSRDVAALWVRLMAAFGYERFTVAGGDIGSHVSRDLGLEHPERLIAIHRMDAGIPRHPDPSQLTGDELALIQEAQAWIVSEGVYAQLHRTKPQTLAVGLSDSPAGLASWLVEKLRAWSDCGGDLESVYTKSEILDLLSTYWFTNTIDSSIRMYRTNGAIDPEYLVRHIDVPSGFSVFAGEIIKPPRAWLDRVADVVSHREIDRGGHFAPYEVPELYAAEVRDFFARFDEHTEG</sequence>
<dbReference type="PRINTS" id="PR00111">
    <property type="entry name" value="ABHYDROLASE"/>
</dbReference>
<dbReference type="SUPFAM" id="SSF53474">
    <property type="entry name" value="alpha/beta-Hydrolases"/>
    <property type="match status" value="1"/>
</dbReference>
<comment type="caution">
    <text evidence="5">The sequence shown here is derived from an EMBL/GenBank/DDBJ whole genome shotgun (WGS) entry which is preliminary data.</text>
</comment>
<dbReference type="Gene3D" id="3.40.50.1820">
    <property type="entry name" value="alpha/beta hydrolase"/>
    <property type="match status" value="1"/>
</dbReference>
<dbReference type="EMBL" id="JARXVQ010000001">
    <property type="protein sequence ID" value="MDH6182406.1"/>
    <property type="molecule type" value="Genomic_DNA"/>
</dbReference>
<dbReference type="InterPro" id="IPR016292">
    <property type="entry name" value="Epoxide_hydrolase"/>
</dbReference>
<dbReference type="RefSeq" id="WP_322134685.1">
    <property type="nucleotide sequence ID" value="NZ_CP085036.1"/>
</dbReference>
<dbReference type="Pfam" id="PF06441">
    <property type="entry name" value="EHN"/>
    <property type="match status" value="1"/>
</dbReference>
<dbReference type="InterPro" id="IPR000073">
    <property type="entry name" value="AB_hydrolase_1"/>
</dbReference>
<dbReference type="InterPro" id="IPR000639">
    <property type="entry name" value="Epox_hydrolase-like"/>
</dbReference>
<dbReference type="InterPro" id="IPR029058">
    <property type="entry name" value="AB_hydrolase_fold"/>
</dbReference>
<protein>
    <submittedName>
        <fullName evidence="5">Pimeloyl-ACP methyl ester carboxylesterase</fullName>
    </submittedName>
</protein>
<dbReference type="PANTHER" id="PTHR21661:SF35">
    <property type="entry name" value="EPOXIDE HYDROLASE"/>
    <property type="match status" value="1"/>
</dbReference>
<dbReference type="PRINTS" id="PR00412">
    <property type="entry name" value="EPOXHYDRLASE"/>
</dbReference>
<dbReference type="InterPro" id="IPR010497">
    <property type="entry name" value="Epoxide_hydro_N"/>
</dbReference>
<dbReference type="PIRSF" id="PIRSF001112">
    <property type="entry name" value="Epoxide_hydrolase"/>
    <property type="match status" value="1"/>
</dbReference>